<protein>
    <submittedName>
        <fullName evidence="6">Uncharacterized protein</fullName>
    </submittedName>
</protein>
<dbReference type="InterPro" id="IPR058691">
    <property type="entry name" value="Fn3_SaeA_1st"/>
</dbReference>
<dbReference type="Pfam" id="PF25833">
    <property type="entry name" value="Fn3_SaeA_3rd"/>
    <property type="match status" value="1"/>
</dbReference>
<keyword evidence="7" id="KW-1185">Reference proteome</keyword>
<evidence type="ECO:0000313" key="6">
    <source>
        <dbReference type="EMBL" id="SMG21770.1"/>
    </source>
</evidence>
<feature type="domain" description="SaeA first Fn3-like" evidence="2">
    <location>
        <begin position="167"/>
        <end position="258"/>
    </location>
</feature>
<evidence type="ECO:0000259" key="5">
    <source>
        <dbReference type="Pfam" id="PF25835"/>
    </source>
</evidence>
<sequence>MSTELKILTAFETWREFARQRYDDDALPTGEELVAAAQDHSELEDGGRYPALLVWAEALRQVRALALTDNAEVIGIHDSLYEPTLSFESDATTDAGDPVEYAEVEEEPEEILEPEPDPVTDVQPDPEPAPELEYQDPNLRDYQPNEFRMLDGFADPEEIPGADLRAQVQPDGSVVLEWALPASATGNGLVRLFRIISDEEEFDRDPDAGEPRAVTVGDYWLDRDPLTTAYRQYQVWMHEGSSETNALRSEPRLLGETAYIRPIDHIDLSVAGSKVKGQWAPLPHTHRVAVFAAKAAARRVTRRDEIAVDTQNLQGFRYTPQYKGEEYKFVARRYVLIRGEQRASADSEEFRVYVNAEVVDVPINVDELSDGFDTRFSINWENPDSGEVWIYRTQQAPVDGLQDRVVEVDQLEAFGLAQRDWANDLERGMTSCSVDWPEDWYSVFITPVSVVGNQARVGRSHSRVRVGGITNPTLYERVNNQFLTFGWPEEAHEVTVVYGELGTGHQIGPGPEAPGSNIASIHRQTYEQEGGMRLQLPAAGDIALFPSRVYEGQQIWGDPEVLHYDGLHQFRYEFVPYNGHLGLVLYSDREDHNHRQFTLRLQHGRLPLEPNDGLEVKTRRIVGDRPDGLDFLPGVNSSQLYPNQVVEFWEIDPAILGEQQGLLLRLFAREDHRQGTPVVAVIDPSPVHLYLDEWRNYLNGQAQ</sequence>
<proteinExistence type="predicted"/>
<feature type="region of interest" description="Disordered" evidence="1">
    <location>
        <begin position="100"/>
        <end position="139"/>
    </location>
</feature>
<dbReference type="RefSeq" id="WP_085549322.1">
    <property type="nucleotide sequence ID" value="NZ_FXAR01000003.1"/>
</dbReference>
<evidence type="ECO:0000259" key="2">
    <source>
        <dbReference type="Pfam" id="PF25832"/>
    </source>
</evidence>
<feature type="domain" description="SaeA second Fn3-like" evidence="3">
    <location>
        <begin position="265"/>
        <end position="349"/>
    </location>
</feature>
<gene>
    <name evidence="6" type="ORF">SAMN06295981_1197</name>
</gene>
<evidence type="ECO:0000259" key="4">
    <source>
        <dbReference type="Pfam" id="PF25834"/>
    </source>
</evidence>
<evidence type="ECO:0000313" key="7">
    <source>
        <dbReference type="Proteomes" id="UP000193309"/>
    </source>
</evidence>
<dbReference type="InterPro" id="IPR058693">
    <property type="entry name" value="Fn3_SaeA_3rd"/>
</dbReference>
<dbReference type="InterPro" id="IPR058694">
    <property type="entry name" value="Fn3_SaeA_4th"/>
</dbReference>
<dbReference type="Pfam" id="PF25835">
    <property type="entry name" value="Fn3_SaeA_5th"/>
    <property type="match status" value="1"/>
</dbReference>
<feature type="compositionally biased region" description="Acidic residues" evidence="1">
    <location>
        <begin position="100"/>
        <end position="118"/>
    </location>
</feature>
<dbReference type="EMBL" id="FXAR01000003">
    <property type="protein sequence ID" value="SMG21770.1"/>
    <property type="molecule type" value="Genomic_DNA"/>
</dbReference>
<evidence type="ECO:0000259" key="3">
    <source>
        <dbReference type="Pfam" id="PF25833"/>
    </source>
</evidence>
<accession>A0A1X7J2E8</accession>
<name>A0A1X7J2E8_9CORY</name>
<evidence type="ECO:0000256" key="1">
    <source>
        <dbReference type="SAM" id="MobiDB-lite"/>
    </source>
</evidence>
<dbReference type="Pfam" id="PF25832">
    <property type="entry name" value="Fn3_SaeA_2nd"/>
    <property type="match status" value="1"/>
</dbReference>
<feature type="domain" description="SaeA fourth Fn3-like" evidence="5">
    <location>
        <begin position="469"/>
        <end position="562"/>
    </location>
</feature>
<dbReference type="Pfam" id="PF25834">
    <property type="entry name" value="Fn3_SaeA_4th"/>
    <property type="match status" value="1"/>
</dbReference>
<feature type="domain" description="SaeA third Fn3-like" evidence="4">
    <location>
        <begin position="373"/>
        <end position="460"/>
    </location>
</feature>
<reference evidence="7" key="1">
    <citation type="submission" date="2017-04" db="EMBL/GenBank/DDBJ databases">
        <authorList>
            <person name="Varghese N."/>
            <person name="Submissions S."/>
        </authorList>
    </citation>
    <scope>NUCLEOTIDE SEQUENCE [LARGE SCALE GENOMIC DNA]</scope>
    <source>
        <strain evidence="7">VDS</strain>
    </source>
</reference>
<dbReference type="STRING" id="1610489.SAMN06295981_1197"/>
<dbReference type="Proteomes" id="UP000193309">
    <property type="component" value="Unassembled WGS sequence"/>
</dbReference>
<organism evidence="6 7">
    <name type="scientific">Corynebacterium pollutisoli</name>
    <dbReference type="NCBI Taxonomy" id="1610489"/>
    <lineage>
        <taxon>Bacteria</taxon>
        <taxon>Bacillati</taxon>
        <taxon>Actinomycetota</taxon>
        <taxon>Actinomycetes</taxon>
        <taxon>Mycobacteriales</taxon>
        <taxon>Corynebacteriaceae</taxon>
        <taxon>Corynebacterium</taxon>
    </lineage>
</organism>
<dbReference type="AlphaFoldDB" id="A0A1X7J2E8"/>
<dbReference type="InterPro" id="IPR058692">
    <property type="entry name" value="Fn3_SaeA_2nd"/>
</dbReference>
<dbReference type="OrthoDB" id="4362456at2"/>